<sequence>MRNMHEKRNPFFPPEWCCLGCENDVVMILNGKTTFFLVKNANEKCPFERGGFAEDPPGGTGRGTGPLDSAPITAARIVRRAGGAAAKARNRRSDRFVSPFQKNIFNRPQNRCCVENTQYFQAATYFGESSLKSEKNTRKIPNPRHRL</sequence>
<evidence type="ECO:0000256" key="1">
    <source>
        <dbReference type="SAM" id="MobiDB-lite"/>
    </source>
</evidence>
<keyword evidence="3" id="KW-1185">Reference proteome</keyword>
<organism evidence="2 3">
    <name type="scientific">Nesidiocoris tenuis</name>
    <dbReference type="NCBI Taxonomy" id="355587"/>
    <lineage>
        <taxon>Eukaryota</taxon>
        <taxon>Metazoa</taxon>
        <taxon>Ecdysozoa</taxon>
        <taxon>Arthropoda</taxon>
        <taxon>Hexapoda</taxon>
        <taxon>Insecta</taxon>
        <taxon>Pterygota</taxon>
        <taxon>Neoptera</taxon>
        <taxon>Paraneoptera</taxon>
        <taxon>Hemiptera</taxon>
        <taxon>Heteroptera</taxon>
        <taxon>Panheteroptera</taxon>
        <taxon>Cimicomorpha</taxon>
        <taxon>Miridae</taxon>
        <taxon>Dicyphina</taxon>
        <taxon>Nesidiocoris</taxon>
    </lineage>
</organism>
<evidence type="ECO:0000313" key="2">
    <source>
        <dbReference type="EMBL" id="CAB0013362.1"/>
    </source>
</evidence>
<accession>A0A6H5H8Q5</accession>
<reference evidence="2 3" key="1">
    <citation type="submission" date="2020-02" db="EMBL/GenBank/DDBJ databases">
        <authorList>
            <person name="Ferguson B K."/>
        </authorList>
    </citation>
    <scope>NUCLEOTIDE SEQUENCE [LARGE SCALE GENOMIC DNA]</scope>
</reference>
<name>A0A6H5H8Q5_9HEMI</name>
<dbReference type="Proteomes" id="UP000479000">
    <property type="component" value="Unassembled WGS sequence"/>
</dbReference>
<feature type="region of interest" description="Disordered" evidence="1">
    <location>
        <begin position="49"/>
        <end position="70"/>
    </location>
</feature>
<gene>
    <name evidence="2" type="ORF">NTEN_LOCUS17973</name>
</gene>
<dbReference type="EMBL" id="CADCXU010026574">
    <property type="protein sequence ID" value="CAB0013362.1"/>
    <property type="molecule type" value="Genomic_DNA"/>
</dbReference>
<protein>
    <submittedName>
        <fullName evidence="2">Uncharacterized protein</fullName>
    </submittedName>
</protein>
<proteinExistence type="predicted"/>
<dbReference type="AlphaFoldDB" id="A0A6H5H8Q5"/>
<evidence type="ECO:0000313" key="3">
    <source>
        <dbReference type="Proteomes" id="UP000479000"/>
    </source>
</evidence>